<reference evidence="4" key="2">
    <citation type="submission" date="2009-11" db="EMBL/GenBank/DDBJ databases">
        <title>The Genome Sequence of Allomyces macrogynus strain ATCC 38327.</title>
        <authorList>
            <consortium name="The Broad Institute Genome Sequencing Platform"/>
            <person name="Russ C."/>
            <person name="Cuomo C."/>
            <person name="Shea T."/>
            <person name="Young S.K."/>
            <person name="Zeng Q."/>
            <person name="Koehrsen M."/>
            <person name="Haas B."/>
            <person name="Borodovsky M."/>
            <person name="Guigo R."/>
            <person name="Alvarado L."/>
            <person name="Berlin A."/>
            <person name="Borenstein D."/>
            <person name="Chen Z."/>
            <person name="Engels R."/>
            <person name="Freedman E."/>
            <person name="Gellesch M."/>
            <person name="Goldberg J."/>
            <person name="Griggs A."/>
            <person name="Gujja S."/>
            <person name="Heiman D."/>
            <person name="Hepburn T."/>
            <person name="Howarth C."/>
            <person name="Jen D."/>
            <person name="Larson L."/>
            <person name="Lewis B."/>
            <person name="Mehta T."/>
            <person name="Park D."/>
            <person name="Pearson M."/>
            <person name="Roberts A."/>
            <person name="Saif S."/>
            <person name="Shenoy N."/>
            <person name="Sisk P."/>
            <person name="Stolte C."/>
            <person name="Sykes S."/>
            <person name="Walk T."/>
            <person name="White J."/>
            <person name="Yandava C."/>
            <person name="Burger G."/>
            <person name="Gray M.W."/>
            <person name="Holland P.W.H."/>
            <person name="King N."/>
            <person name="Lang F.B.F."/>
            <person name="Roger A.J."/>
            <person name="Ruiz-Trillo I."/>
            <person name="Lander E."/>
            <person name="Nusbaum C."/>
        </authorList>
    </citation>
    <scope>NUCLEOTIDE SEQUENCE [LARGE SCALE GENOMIC DNA]</scope>
    <source>
        <strain evidence="4">ATCC 38327</strain>
    </source>
</reference>
<feature type="region of interest" description="Disordered" evidence="1">
    <location>
        <begin position="267"/>
        <end position="297"/>
    </location>
</feature>
<dbReference type="Proteomes" id="UP000054350">
    <property type="component" value="Unassembled WGS sequence"/>
</dbReference>
<evidence type="ECO:0000313" key="4">
    <source>
        <dbReference type="Proteomes" id="UP000054350"/>
    </source>
</evidence>
<evidence type="ECO:0000256" key="1">
    <source>
        <dbReference type="SAM" id="MobiDB-lite"/>
    </source>
</evidence>
<dbReference type="VEuPathDB" id="FungiDB:AMAG_02731"/>
<dbReference type="AlphaFoldDB" id="A0A0L0S3K0"/>
<gene>
    <name evidence="3" type="ORF">AMAG_02731</name>
</gene>
<keyword evidence="2" id="KW-1133">Transmembrane helix</keyword>
<keyword evidence="2" id="KW-0472">Membrane</keyword>
<reference evidence="3 4" key="1">
    <citation type="submission" date="2009-11" db="EMBL/GenBank/DDBJ databases">
        <title>Annotation of Allomyces macrogynus ATCC 38327.</title>
        <authorList>
            <consortium name="The Broad Institute Genome Sequencing Platform"/>
            <person name="Russ C."/>
            <person name="Cuomo C."/>
            <person name="Burger G."/>
            <person name="Gray M.W."/>
            <person name="Holland P.W.H."/>
            <person name="King N."/>
            <person name="Lang F.B.F."/>
            <person name="Roger A.J."/>
            <person name="Ruiz-Trillo I."/>
            <person name="Young S.K."/>
            <person name="Zeng Q."/>
            <person name="Gargeya S."/>
            <person name="Fitzgerald M."/>
            <person name="Haas B."/>
            <person name="Abouelleil A."/>
            <person name="Alvarado L."/>
            <person name="Arachchi H.M."/>
            <person name="Berlin A."/>
            <person name="Chapman S.B."/>
            <person name="Gearin G."/>
            <person name="Goldberg J."/>
            <person name="Griggs A."/>
            <person name="Gujja S."/>
            <person name="Hansen M."/>
            <person name="Heiman D."/>
            <person name="Howarth C."/>
            <person name="Larimer J."/>
            <person name="Lui A."/>
            <person name="MacDonald P.J.P."/>
            <person name="McCowen C."/>
            <person name="Montmayeur A."/>
            <person name="Murphy C."/>
            <person name="Neiman D."/>
            <person name="Pearson M."/>
            <person name="Priest M."/>
            <person name="Roberts A."/>
            <person name="Saif S."/>
            <person name="Shea T."/>
            <person name="Sisk P."/>
            <person name="Stolte C."/>
            <person name="Sykes S."/>
            <person name="Wortman J."/>
            <person name="Nusbaum C."/>
            <person name="Birren B."/>
        </authorList>
    </citation>
    <scope>NUCLEOTIDE SEQUENCE [LARGE SCALE GENOMIC DNA]</scope>
    <source>
        <strain evidence="3 4">ATCC 38327</strain>
    </source>
</reference>
<feature type="transmembrane region" description="Helical" evidence="2">
    <location>
        <begin position="160"/>
        <end position="180"/>
    </location>
</feature>
<name>A0A0L0S3K0_ALLM3</name>
<protein>
    <recommendedName>
        <fullName evidence="5">Integral membrane protein</fullName>
    </recommendedName>
</protein>
<evidence type="ECO:0000256" key="2">
    <source>
        <dbReference type="SAM" id="Phobius"/>
    </source>
</evidence>
<proteinExistence type="predicted"/>
<feature type="transmembrane region" description="Helical" evidence="2">
    <location>
        <begin position="84"/>
        <end position="104"/>
    </location>
</feature>
<dbReference type="EMBL" id="GG745331">
    <property type="protein sequence ID" value="KNE56965.1"/>
    <property type="molecule type" value="Genomic_DNA"/>
</dbReference>
<feature type="compositionally biased region" description="Low complexity" evidence="1">
    <location>
        <begin position="272"/>
        <end position="283"/>
    </location>
</feature>
<keyword evidence="4" id="KW-1185">Reference proteome</keyword>
<evidence type="ECO:0000313" key="3">
    <source>
        <dbReference type="EMBL" id="KNE56965.1"/>
    </source>
</evidence>
<organism evidence="3 4">
    <name type="scientific">Allomyces macrogynus (strain ATCC 38327)</name>
    <name type="common">Allomyces javanicus var. macrogynus</name>
    <dbReference type="NCBI Taxonomy" id="578462"/>
    <lineage>
        <taxon>Eukaryota</taxon>
        <taxon>Fungi</taxon>
        <taxon>Fungi incertae sedis</taxon>
        <taxon>Blastocladiomycota</taxon>
        <taxon>Blastocladiomycetes</taxon>
        <taxon>Blastocladiales</taxon>
        <taxon>Blastocladiaceae</taxon>
        <taxon>Allomyces</taxon>
    </lineage>
</organism>
<evidence type="ECO:0008006" key="5">
    <source>
        <dbReference type="Google" id="ProtNLM"/>
    </source>
</evidence>
<accession>A0A0L0S3K0</accession>
<feature type="transmembrane region" description="Helical" evidence="2">
    <location>
        <begin position="12"/>
        <end position="35"/>
    </location>
</feature>
<feature type="transmembrane region" description="Helical" evidence="2">
    <location>
        <begin position="116"/>
        <end position="140"/>
    </location>
</feature>
<keyword evidence="2" id="KW-0812">Transmembrane</keyword>
<feature type="transmembrane region" description="Helical" evidence="2">
    <location>
        <begin position="42"/>
        <end position="64"/>
    </location>
</feature>
<sequence length="318" mass="33676">MTLTEPTFVWSGSAFLLGAILMLDLNTFAAAIALYRKKMSAYYLALVGVTAAHMLNLTLANMGFQQAPQVGVAMPMSQTVLECSSLIFAWTGACGFIVLNFLRFRGVCARALHPGVLHAIQGGVGLFIALYTAFAITYFVVFIQVGDGTLPIDDNIPRSLNIASAICDAVMNGIISILFLRHLGTLVGNTNMPADIGFREGLGSLLNRARITLGFESSLIVCTNVAVAVVPEFDPSWASVCLAESVRLRTFCLFLETLARIMRQHANPGKPSLSSSQSESAVSTAGPHVAGPKSAVFGKTTAGDMAARAPLTAAPTRS</sequence>